<evidence type="ECO:0000313" key="1">
    <source>
        <dbReference type="EMBL" id="GBO28775.1"/>
    </source>
</evidence>
<organism evidence="1 2">
    <name type="scientific">Araneus ventricosus</name>
    <name type="common">Orbweaver spider</name>
    <name type="synonym">Epeira ventricosa</name>
    <dbReference type="NCBI Taxonomy" id="182803"/>
    <lineage>
        <taxon>Eukaryota</taxon>
        <taxon>Metazoa</taxon>
        <taxon>Ecdysozoa</taxon>
        <taxon>Arthropoda</taxon>
        <taxon>Chelicerata</taxon>
        <taxon>Arachnida</taxon>
        <taxon>Araneae</taxon>
        <taxon>Araneomorphae</taxon>
        <taxon>Entelegynae</taxon>
        <taxon>Araneoidea</taxon>
        <taxon>Araneidae</taxon>
        <taxon>Araneus</taxon>
    </lineage>
</organism>
<keyword evidence="2" id="KW-1185">Reference proteome</keyword>
<comment type="caution">
    <text evidence="1">The sequence shown here is derived from an EMBL/GenBank/DDBJ whole genome shotgun (WGS) entry which is preliminary data.</text>
</comment>
<dbReference type="Proteomes" id="UP000499080">
    <property type="component" value="Unassembled WGS sequence"/>
</dbReference>
<name>A0A4Y2VV50_ARAVE</name>
<gene>
    <name evidence="1" type="ORF">AVEN_17678_1</name>
</gene>
<protein>
    <submittedName>
        <fullName evidence="1">Uncharacterized protein</fullName>
    </submittedName>
</protein>
<accession>A0A4Y2VV50</accession>
<reference evidence="1 2" key="1">
    <citation type="journal article" date="2019" name="Sci. Rep.">
        <title>Orb-weaving spider Araneus ventricosus genome elucidates the spidroin gene catalogue.</title>
        <authorList>
            <person name="Kono N."/>
            <person name="Nakamura H."/>
            <person name="Ohtoshi R."/>
            <person name="Moran D.A.P."/>
            <person name="Shinohara A."/>
            <person name="Yoshida Y."/>
            <person name="Fujiwara M."/>
            <person name="Mori M."/>
            <person name="Tomita M."/>
            <person name="Arakawa K."/>
        </authorList>
    </citation>
    <scope>NUCLEOTIDE SEQUENCE [LARGE SCALE GENOMIC DNA]</scope>
</reference>
<evidence type="ECO:0000313" key="2">
    <source>
        <dbReference type="Proteomes" id="UP000499080"/>
    </source>
</evidence>
<dbReference type="EMBL" id="BGPR01051863">
    <property type="protein sequence ID" value="GBO28775.1"/>
    <property type="molecule type" value="Genomic_DNA"/>
</dbReference>
<sequence length="97" mass="10644">MLPCQEPFQVLEQMVVAGSKIKINCCSGSAQKSLSIPLIVPILLLVTTICSRTSKGSWPGKHFSSDDELQTDGCQRLPSISGCGFLRYKCRKIRLTV</sequence>
<dbReference type="AlphaFoldDB" id="A0A4Y2VV50"/>
<proteinExistence type="predicted"/>